<evidence type="ECO:0000256" key="1">
    <source>
        <dbReference type="ARBA" id="ARBA00005246"/>
    </source>
</evidence>
<evidence type="ECO:0000256" key="2">
    <source>
        <dbReference type="ARBA" id="ARBA00023006"/>
    </source>
</evidence>
<dbReference type="GO" id="GO:0005829">
    <property type="term" value="C:cytosol"/>
    <property type="evidence" value="ECO:0007669"/>
    <property type="project" value="TreeGrafter"/>
</dbReference>
<sequence>MSQESTAQQKADQIAHRFFSKFVSVIDSARNVLSEPREDAKVDKWFNIETTDSDLSREHTRLYKSISQLRAPPPPLELLVLLTVPELTDKQVLVQHPPNSSRQRVEPTPAHVLLERWTLAFVMSNSGSPSSSQMSTGEVTLATVYKHIMSVIRSLYTLLHVLPVWRICKRLRRRPGQGARNGQLGLMLRVRARGIDSSADDNGYLGFDEPLSPSAPPLDTATHTFEPVTHPMGVFSVSVTYLKAPHFEIDTVEALLSSRFLSLDAGPEFTPTLARTSQRESISGSPGSLPMRTTLPHSPPGDRTDRDKTGLGLALGTGTTSSIADRFVFPASNPVATGSPTSLPSTSPRSRNVPLPSAGPVQRSISAQAAAGAASAGSIGSSSRHSREEGRESLPSLARVRRESMGRGSDLPSTPAPLLIRRQSTTVSPFKSGTLSSGSPSLYSNSPSLRHASPLAGPSLPAAPAGRTSAAVPPSPTSMRVTGGRGDTGAGPSSPITTYRAGSSPVLPLRPSPPTPSAPSSLGERRYTPSPAAPSPSAEIVTSGTEPLAAPPRRKRYSSSFGYRYGAAGSEGSAGSGDKGKDPERPGPLAASPRRKRYSSSFGYRYGAAGSEGSAGSGDKGKDPERPGSASYLSTNTDDDDISAFVQDIDARKPIGGGFNTRHDRERTLSETGLAGRAILAGTGLPEQTRQTQTSEAQGLQEPAAVPRHNRTFSEGQQGTVLAGEAATADTEAREEPNPRQTGAPILSHLDERLRALNNAFRTSMDLVARRPSSAGAASDPEPALSSPFPARPTFPIPGAAHLRTPSFSASSSIPTDRPSSAPGQTRSSSGSELAPRRRFTGTPGGSSGGENISVWDNRRLRTDSTGSSASALSDMDRARLFYEQGRASRGSGASVGNASLESEEAVGRMSFERPEQQDGRS</sequence>
<keyword evidence="2 3" id="KW-0072">Autophagy</keyword>
<evidence type="ECO:0000259" key="5">
    <source>
        <dbReference type="Pfam" id="PF10033"/>
    </source>
</evidence>
<feature type="compositionally biased region" description="Pro residues" evidence="4">
    <location>
        <begin position="508"/>
        <end position="517"/>
    </location>
</feature>
<comment type="caution">
    <text evidence="6">The sequence shown here is derived from an EMBL/GenBank/DDBJ whole genome shotgun (WGS) entry which is preliminary data.</text>
</comment>
<dbReference type="InterPro" id="IPR036570">
    <property type="entry name" value="HORMA_dom_sf"/>
</dbReference>
<dbReference type="GO" id="GO:1990316">
    <property type="term" value="C:Atg1/ULK1 kinase complex"/>
    <property type="evidence" value="ECO:0007669"/>
    <property type="project" value="InterPro"/>
</dbReference>
<proteinExistence type="inferred from homology"/>
<dbReference type="GO" id="GO:0000423">
    <property type="term" value="P:mitophagy"/>
    <property type="evidence" value="ECO:0007669"/>
    <property type="project" value="TreeGrafter"/>
</dbReference>
<evidence type="ECO:0000256" key="4">
    <source>
        <dbReference type="SAM" id="MobiDB-lite"/>
    </source>
</evidence>
<feature type="compositionally biased region" description="Low complexity" evidence="4">
    <location>
        <begin position="886"/>
        <end position="900"/>
    </location>
</feature>
<feature type="compositionally biased region" description="Polar residues" evidence="4">
    <location>
        <begin position="686"/>
        <end position="698"/>
    </location>
</feature>
<feature type="region of interest" description="Disordered" evidence="4">
    <location>
        <begin position="333"/>
        <end position="639"/>
    </location>
</feature>
<accession>A0A9Q5I4X4</accession>
<dbReference type="InterPro" id="IPR018731">
    <property type="entry name" value="Atg13_N"/>
</dbReference>
<dbReference type="GO" id="GO:0034497">
    <property type="term" value="P:protein localization to phagophore assembly site"/>
    <property type="evidence" value="ECO:0007669"/>
    <property type="project" value="TreeGrafter"/>
</dbReference>
<feature type="region of interest" description="Disordered" evidence="4">
    <location>
        <begin position="770"/>
        <end position="922"/>
    </location>
</feature>
<feature type="region of interest" description="Disordered" evidence="4">
    <location>
        <begin position="652"/>
        <end position="749"/>
    </location>
</feature>
<feature type="region of interest" description="Disordered" evidence="4">
    <location>
        <begin position="271"/>
        <end position="316"/>
    </location>
</feature>
<gene>
    <name evidence="6" type="ORF">A7U60_g1524</name>
</gene>
<evidence type="ECO:0000256" key="3">
    <source>
        <dbReference type="RuleBase" id="RU361214"/>
    </source>
</evidence>
<dbReference type="AlphaFoldDB" id="A0A9Q5I4X4"/>
<name>A0A9Q5I4X4_SANBA</name>
<feature type="compositionally biased region" description="Polar residues" evidence="4">
    <location>
        <begin position="273"/>
        <end position="286"/>
    </location>
</feature>
<feature type="compositionally biased region" description="Basic and acidic residues" evidence="4">
    <location>
        <begin position="300"/>
        <end position="309"/>
    </location>
</feature>
<evidence type="ECO:0000313" key="6">
    <source>
        <dbReference type="EMBL" id="OCB91237.1"/>
    </source>
</evidence>
<dbReference type="Gene3D" id="3.30.900.10">
    <property type="entry name" value="HORMA domain"/>
    <property type="match status" value="1"/>
</dbReference>
<feature type="compositionally biased region" description="Low complexity" evidence="4">
    <location>
        <begin position="432"/>
        <end position="466"/>
    </location>
</feature>
<feature type="compositionally biased region" description="Basic and acidic residues" evidence="4">
    <location>
        <begin position="911"/>
        <end position="922"/>
    </location>
</feature>
<feature type="compositionally biased region" description="Low complexity" evidence="4">
    <location>
        <begin position="339"/>
        <end position="351"/>
    </location>
</feature>
<protein>
    <recommendedName>
        <fullName evidence="3">Autophagy-related protein 13</fullName>
    </recommendedName>
</protein>
<organism evidence="6 7">
    <name type="scientific">Sanghuangporus baumii</name>
    <name type="common">Phellinus baumii</name>
    <dbReference type="NCBI Taxonomy" id="108892"/>
    <lineage>
        <taxon>Eukaryota</taxon>
        <taxon>Fungi</taxon>
        <taxon>Dikarya</taxon>
        <taxon>Basidiomycota</taxon>
        <taxon>Agaricomycotina</taxon>
        <taxon>Agaricomycetes</taxon>
        <taxon>Hymenochaetales</taxon>
        <taxon>Hymenochaetaceae</taxon>
        <taxon>Sanghuangporus</taxon>
    </lineage>
</organism>
<dbReference type="Pfam" id="PF10033">
    <property type="entry name" value="ATG13"/>
    <property type="match status" value="1"/>
</dbReference>
<feature type="domain" description="Autophagy-related protein 13 N-terminal" evidence="5">
    <location>
        <begin position="16"/>
        <end position="247"/>
    </location>
</feature>
<evidence type="ECO:0000313" key="7">
    <source>
        <dbReference type="Proteomes" id="UP000757232"/>
    </source>
</evidence>
<dbReference type="InterPro" id="IPR040182">
    <property type="entry name" value="ATG13"/>
</dbReference>
<reference evidence="6" key="1">
    <citation type="submission" date="2016-06" db="EMBL/GenBank/DDBJ databases">
        <title>Draft Genome sequence of the fungus Inonotus baumii.</title>
        <authorList>
            <person name="Zhu H."/>
            <person name="Lin W."/>
        </authorList>
    </citation>
    <scope>NUCLEOTIDE SEQUENCE</scope>
    <source>
        <strain evidence="6">821</strain>
    </source>
</reference>
<feature type="compositionally biased region" description="Polar residues" evidence="4">
    <location>
        <begin position="422"/>
        <end position="431"/>
    </location>
</feature>
<dbReference type="GO" id="GO:0000407">
    <property type="term" value="C:phagophore assembly site"/>
    <property type="evidence" value="ECO:0007669"/>
    <property type="project" value="TreeGrafter"/>
</dbReference>
<dbReference type="PANTHER" id="PTHR13430">
    <property type="match status" value="1"/>
</dbReference>
<dbReference type="OrthoDB" id="70161at2759"/>
<dbReference type="PANTHER" id="PTHR13430:SF4">
    <property type="entry name" value="AUTOPHAGY-RELATED PROTEIN 13"/>
    <property type="match status" value="1"/>
</dbReference>
<feature type="compositionally biased region" description="Low complexity" evidence="4">
    <location>
        <begin position="362"/>
        <end position="383"/>
    </location>
</feature>
<dbReference type="Proteomes" id="UP000757232">
    <property type="component" value="Unassembled WGS sequence"/>
</dbReference>
<dbReference type="EMBL" id="LNZH02000099">
    <property type="protein sequence ID" value="OCB91237.1"/>
    <property type="molecule type" value="Genomic_DNA"/>
</dbReference>
<feature type="compositionally biased region" description="Polar residues" evidence="4">
    <location>
        <begin position="806"/>
        <end position="832"/>
    </location>
</feature>
<comment type="similarity">
    <text evidence="1 3">Belongs to the ATG13 family. Fungi subfamily.</text>
</comment>
<dbReference type="GO" id="GO:0034727">
    <property type="term" value="P:piecemeal microautophagy of the nucleus"/>
    <property type="evidence" value="ECO:0007669"/>
    <property type="project" value="TreeGrafter"/>
</dbReference>
<keyword evidence="7" id="KW-1185">Reference proteome</keyword>